<protein>
    <recommendedName>
        <fullName evidence="4">F-box domain-containing protein</fullName>
    </recommendedName>
</protein>
<proteinExistence type="predicted"/>
<dbReference type="EMBL" id="KL647501">
    <property type="protein sequence ID" value="KEY74657.1"/>
    <property type="molecule type" value="Genomic_DNA"/>
</dbReference>
<dbReference type="HOGENOM" id="CLU_022341_1_0_1"/>
<dbReference type="Proteomes" id="UP000028045">
    <property type="component" value="Unassembled WGS sequence"/>
</dbReference>
<dbReference type="AlphaFoldDB" id="A0A084BAS8"/>
<reference evidence="2 3" key="1">
    <citation type="journal article" date="2014" name="BMC Genomics">
        <title>Comparative genome sequencing reveals chemotype-specific gene clusters in the toxigenic black mold Stachybotrys.</title>
        <authorList>
            <person name="Semeiks J."/>
            <person name="Borek D."/>
            <person name="Otwinowski Z."/>
            <person name="Grishin N.V."/>
        </authorList>
    </citation>
    <scope>NUCLEOTIDE SEQUENCE [LARGE SCALE GENOMIC DNA]</scope>
    <source>
        <strain evidence="3">CBS 109288 / IBT 7711</strain>
    </source>
</reference>
<keyword evidence="3" id="KW-1185">Reference proteome</keyword>
<feature type="region of interest" description="Disordered" evidence="1">
    <location>
        <begin position="186"/>
        <end position="215"/>
    </location>
</feature>
<gene>
    <name evidence="2" type="ORF">S7711_08424</name>
</gene>
<evidence type="ECO:0000313" key="3">
    <source>
        <dbReference type="Proteomes" id="UP000028045"/>
    </source>
</evidence>
<evidence type="ECO:0000313" key="2">
    <source>
        <dbReference type="EMBL" id="KEY74657.1"/>
    </source>
</evidence>
<sequence length="602" mass="67749">MPIATGARQNSASPSMTLLNLPSEILGSIFEFLFQCFAVGNGDPSRGHGNTGDEKLLEKQKLRLVCRRFNDVASAFLIPIVTISLNQESLDRLTAISHHALIASGVREIHVDLRYRLAEVAGDIQLFKNLCKRLMNQMSSTLNYYSEACFFRGTSHQAATAEAKRYRLLMDRESDCYRFISAWDSSDTHPSDIGAEETEELKQDPDNSDEGWDFSVSEGETDENYYVSKSSVSAEEARQLLHDAHTQYKQIHYQQLQVIIDGSFGSTVASAMARMQSCVDLKLTDFPDRKTSDLNVLDPDQVMEALSDREHLLKHLVRPSQWEEMEDLAVNQGAVLAPVGILSALPIALHEAGVALRKLTIRCFPLRSNFALLSPDCSSLADSAHWDTFRSACANLESFYFFPSHNYWSSRQRVRDEHISGAAKACIDAYLNAAISSPRLEELHINMSPLGFNEGSRGSYHGWYTATPLFEKVRWPRMKELHISYMKSDEATLLSMLENLGPRLRRVFLSHIDLVEGNWFATTQVLKEKLSAGNLAENHKKSVKFCMPLHGGELGYRTGTDDEPVGRRQRKRNNASLETVLSELESYIMGTNITQNPLLRRV</sequence>
<accession>A0A084BAS8</accession>
<name>A0A084BAS8_STACB</name>
<evidence type="ECO:0000256" key="1">
    <source>
        <dbReference type="SAM" id="MobiDB-lite"/>
    </source>
</evidence>
<organism evidence="2 3">
    <name type="scientific">Stachybotrys chartarum (strain CBS 109288 / IBT 7711)</name>
    <name type="common">Toxic black mold</name>
    <name type="synonym">Stilbospora chartarum</name>
    <dbReference type="NCBI Taxonomy" id="1280523"/>
    <lineage>
        <taxon>Eukaryota</taxon>
        <taxon>Fungi</taxon>
        <taxon>Dikarya</taxon>
        <taxon>Ascomycota</taxon>
        <taxon>Pezizomycotina</taxon>
        <taxon>Sordariomycetes</taxon>
        <taxon>Hypocreomycetidae</taxon>
        <taxon>Hypocreales</taxon>
        <taxon>Stachybotryaceae</taxon>
        <taxon>Stachybotrys</taxon>
    </lineage>
</organism>
<evidence type="ECO:0008006" key="4">
    <source>
        <dbReference type="Google" id="ProtNLM"/>
    </source>
</evidence>
<dbReference type="OrthoDB" id="3759773at2759"/>